<gene>
    <name evidence="1" type="ORF">CC84DRAFT_1009928</name>
</gene>
<proteinExistence type="predicted"/>
<dbReference type="InParanoid" id="A0A177C6E7"/>
<dbReference type="Proteomes" id="UP000077069">
    <property type="component" value="Unassembled WGS sequence"/>
</dbReference>
<dbReference type="AlphaFoldDB" id="A0A177C6E7"/>
<sequence length="113" mass="12666">MDERNQYKADQSCTRGLISVTCMGTVCGRRMTQGVLHTQHPYRFLHVSRGFKFRTPCSCQSSGIPCQFPPSCRKAYLAPLSPADVTLLGCDHIHDPSLRHSGVIITIVNQRIY</sequence>
<dbReference type="EMBL" id="KV441556">
    <property type="protein sequence ID" value="OAG02348.1"/>
    <property type="molecule type" value="Genomic_DNA"/>
</dbReference>
<keyword evidence="2" id="KW-1185">Reference proteome</keyword>
<name>A0A177C6E7_9PLEO</name>
<organism evidence="1 2">
    <name type="scientific">Paraphaeosphaeria sporulosa</name>
    <dbReference type="NCBI Taxonomy" id="1460663"/>
    <lineage>
        <taxon>Eukaryota</taxon>
        <taxon>Fungi</taxon>
        <taxon>Dikarya</taxon>
        <taxon>Ascomycota</taxon>
        <taxon>Pezizomycotina</taxon>
        <taxon>Dothideomycetes</taxon>
        <taxon>Pleosporomycetidae</taxon>
        <taxon>Pleosporales</taxon>
        <taxon>Massarineae</taxon>
        <taxon>Didymosphaeriaceae</taxon>
        <taxon>Paraphaeosphaeria</taxon>
    </lineage>
</organism>
<dbReference type="RefSeq" id="XP_018032713.1">
    <property type="nucleotide sequence ID" value="XM_018173361.1"/>
</dbReference>
<evidence type="ECO:0000313" key="1">
    <source>
        <dbReference type="EMBL" id="OAG02348.1"/>
    </source>
</evidence>
<protein>
    <submittedName>
        <fullName evidence="1">Uncharacterized protein</fullName>
    </submittedName>
</protein>
<accession>A0A177C6E7</accession>
<dbReference type="GeneID" id="28756847"/>
<evidence type="ECO:0000313" key="2">
    <source>
        <dbReference type="Proteomes" id="UP000077069"/>
    </source>
</evidence>
<reference evidence="1 2" key="1">
    <citation type="submission" date="2016-05" db="EMBL/GenBank/DDBJ databases">
        <title>Comparative analysis of secretome profiles of manganese(II)-oxidizing ascomycete fungi.</title>
        <authorList>
            <consortium name="DOE Joint Genome Institute"/>
            <person name="Zeiner C.A."/>
            <person name="Purvine S.O."/>
            <person name="Zink E.M."/>
            <person name="Wu S."/>
            <person name="Pasa-Tolic L."/>
            <person name="Chaput D.L."/>
            <person name="Haridas S."/>
            <person name="Grigoriev I.V."/>
            <person name="Santelli C.M."/>
            <person name="Hansel C.M."/>
        </authorList>
    </citation>
    <scope>NUCLEOTIDE SEQUENCE [LARGE SCALE GENOMIC DNA]</scope>
    <source>
        <strain evidence="1 2">AP3s5-JAC2a</strain>
    </source>
</reference>